<accession>A0ABN7BAV9</accession>
<keyword evidence="3" id="KW-1185">Reference proteome</keyword>
<dbReference type="Proteomes" id="UP001307889">
    <property type="component" value="Chromosome 12"/>
</dbReference>
<reference evidence="2 3" key="1">
    <citation type="submission" date="2023-09" db="EMBL/GenBank/DDBJ databases">
        <title>Nesidiocoris tenuis whole genome shotgun sequence.</title>
        <authorList>
            <person name="Shibata T."/>
            <person name="Shimoda M."/>
            <person name="Kobayashi T."/>
            <person name="Uehara T."/>
        </authorList>
    </citation>
    <scope>NUCLEOTIDE SEQUENCE [LARGE SCALE GENOMIC DNA]</scope>
    <source>
        <strain evidence="2 3">Japan</strain>
    </source>
</reference>
<dbReference type="InterPro" id="IPR051057">
    <property type="entry name" value="PI-PLC_domain"/>
</dbReference>
<dbReference type="PROSITE" id="PS50007">
    <property type="entry name" value="PIPLC_X_DOMAIN"/>
    <property type="match status" value="1"/>
</dbReference>
<feature type="signal peptide" evidence="1">
    <location>
        <begin position="1"/>
        <end position="17"/>
    </location>
</feature>
<dbReference type="PANTHER" id="PTHR13593">
    <property type="match status" value="1"/>
</dbReference>
<feature type="chain" id="PRO_5046299041" evidence="1">
    <location>
        <begin position="18"/>
        <end position="446"/>
    </location>
</feature>
<keyword evidence="1" id="KW-0732">Signal</keyword>
<protein>
    <submittedName>
        <fullName evidence="2">Phosphatidylinositol-specific phospholipase C X domain containing</fullName>
    </submittedName>
</protein>
<organism evidence="2 3">
    <name type="scientific">Nesidiocoris tenuis</name>
    <dbReference type="NCBI Taxonomy" id="355587"/>
    <lineage>
        <taxon>Eukaryota</taxon>
        <taxon>Metazoa</taxon>
        <taxon>Ecdysozoa</taxon>
        <taxon>Arthropoda</taxon>
        <taxon>Hexapoda</taxon>
        <taxon>Insecta</taxon>
        <taxon>Pterygota</taxon>
        <taxon>Neoptera</taxon>
        <taxon>Paraneoptera</taxon>
        <taxon>Hemiptera</taxon>
        <taxon>Heteroptera</taxon>
        <taxon>Panheteroptera</taxon>
        <taxon>Cimicomorpha</taxon>
        <taxon>Miridae</taxon>
        <taxon>Dicyphina</taxon>
        <taxon>Nesidiocoris</taxon>
    </lineage>
</organism>
<dbReference type="PANTHER" id="PTHR13593:SF103">
    <property type="entry name" value="RE10370P"/>
    <property type="match status" value="1"/>
</dbReference>
<evidence type="ECO:0000256" key="1">
    <source>
        <dbReference type="SAM" id="SignalP"/>
    </source>
</evidence>
<dbReference type="SUPFAM" id="SSF51695">
    <property type="entry name" value="PLC-like phosphodiesterases"/>
    <property type="match status" value="1"/>
</dbReference>
<name>A0ABN7BAV9_9HEMI</name>
<dbReference type="EMBL" id="AP028920">
    <property type="protein sequence ID" value="BET00788.1"/>
    <property type="molecule type" value="Genomic_DNA"/>
</dbReference>
<dbReference type="InterPro" id="IPR017946">
    <property type="entry name" value="PLC-like_Pdiesterase_TIM-brl"/>
</dbReference>
<evidence type="ECO:0000313" key="2">
    <source>
        <dbReference type="EMBL" id="BET00788.1"/>
    </source>
</evidence>
<proteinExistence type="predicted"/>
<sequence length="446" mass="51368">MLFLVYFLFLGTNHGHSIEVNIEQPLILSVSSKSRETVSSVVPIDREVQIHFDTEAAYDRIALFDLNPHEGTREPIYVIDQDKISESNGFVQTNVSLGNPELPHGWALHSTDLGQAGDQCLPIWAAAYKNSKIATTDCLKIRPTWMQDNRLFIGNLDVRSLLIPGTHNSGCYKRGEKISLRETIGRYILTQDQSVWNQLVYGIRYLDFRIGYYPPKDNTSVTDDDESRFWINHDLIKVRPLAPVVGQIKKFLERTSNEVVIIDFHRFPIGFNMRQERHQALVSYLERELKEYAIPYANQPLTLDKIWTTQQRLIISYGENSVAKAKDWLWPPVKQIWGNKATTKDLEDFLAAVVTNDSFQFPETGLWALMAQLTPSPLELLFNPKGSLREMAHKVNPQLLRWCQRSEWWPKLRIVATDFFLETDIVNLAVSANVLKGHHDKRYETD</sequence>
<evidence type="ECO:0000313" key="3">
    <source>
        <dbReference type="Proteomes" id="UP001307889"/>
    </source>
</evidence>
<dbReference type="Gene3D" id="3.20.20.190">
    <property type="entry name" value="Phosphatidylinositol (PI) phosphodiesterase"/>
    <property type="match status" value="1"/>
</dbReference>
<gene>
    <name evidence="2" type="ORF">NTJ_13604</name>
</gene>